<evidence type="ECO:0000259" key="3">
    <source>
        <dbReference type="PROSITE" id="PS50825"/>
    </source>
</evidence>
<feature type="domain" description="HYR" evidence="3">
    <location>
        <begin position="888"/>
        <end position="969"/>
    </location>
</feature>
<sequence>MKRQTGGARAGALGGLCALGLVACTNEEPAGAARSLETRAQGVTSVAKVTAFSSATATKQDTLPDGFTEMDGFALFFSRTRKGLFRTDGTEAGTSLVRDLDPTVDSFQSAPRMVRLGTRAYWLLQGELWTSDGTPGGTRLMLDAPFPSSPTPPVVFNGALYFSVGTSLYRSDGTAQGTQVIATAAMKVTEDGFYDAWRVMGDRLYFACTLGTGSAGMELCATDGTGPGTVLIADVGPGSASGSPSLLGEVNGRLIFSAASTTTSRSLYATDGTDAGPIQLLHVANNYTVGTGQSNFATTLNGRAYLLCATPATGVELCATDGTAAGTQVLDLVPGSTSSNAKGMTRLGDRLYFSACTSQSGCELWSSDGTLAGSAMLKDILPGTAHGFPGPELLPVNGGLLFVALTPSGSGVLWKTDGTADGTVLLKDVVSPQASGGRYGLELTDGVRLGDALLFPADDGVHGQEVWRTDGTAAGTRMVTDVTPVQRDGDASGMRAFDDWLLLGAPTDTGQTGVWRSDGTASGTRPLAAAMGPSSYTPAMAPFGDRLLIARGQELWMTDATAAGTVRFKELPGSGAYGGVVQLPNQVGVFIGSTQFQTVGLWRTDGTDTGTQLTTPIVENARNMGVSNGKAYLTGLYSSLGNELYVSDGTPGGTAFLKDIYVGSKSSEPSGFTPLGTLTLFSADDGVAGRELWKTDGTAGGTARLADLNPGALSSSPTSLHPLGNRVVFWARSPTARLWTTDGTAQGTQPVGAAVTPGFPERFVTWGDVAFFAGAEATTGTELWRTDGTLEGTVQVADLQPGRGSSLPDQLTLVSPSGPLLFAAEDAVGGRELWRLDSPTGVPTRAADVVAGPGSSRPGQLTVNGSAVYFSASDGTGRALFRMSGLVPDTHPPRLGCPPDATVAATSATGAVVTFPAASVRDDSGEVPTARAVPASGGRFPPGLTLVTFSATDAAGNTGTCTFTVTVTPLPGADAGTADAGVPDAGPTQDAGSADAGSADAGTTDAGVPDAGPVDAGSTDAGPNGPGRDAGPGLGEPEPDSRGGCGCQETPVSAPWGLALAGLFAFARRSRKRRTHA</sequence>
<feature type="compositionally biased region" description="Low complexity" evidence="2">
    <location>
        <begin position="990"/>
        <end position="1007"/>
    </location>
</feature>
<dbReference type="SUPFAM" id="SSF69304">
    <property type="entry name" value="Tricorn protease N-terminal domain"/>
    <property type="match status" value="1"/>
</dbReference>
<keyword evidence="5" id="KW-1185">Reference proteome</keyword>
<gene>
    <name evidence="4" type="ORF">JYK02_04475</name>
</gene>
<reference evidence="4 5" key="1">
    <citation type="submission" date="2021-02" db="EMBL/GenBank/DDBJ databases">
        <title>De Novo genome assembly of isolated myxobacteria.</title>
        <authorList>
            <person name="Stevens D.C."/>
        </authorList>
    </citation>
    <scope>NUCLEOTIDE SEQUENCE [LARGE SCALE GENOMIC DNA]</scope>
    <source>
        <strain evidence="4 5">ATCC 29039</strain>
    </source>
</reference>
<comment type="caution">
    <text evidence="4">The sequence shown here is derived from an EMBL/GenBank/DDBJ whole genome shotgun (WGS) entry which is preliminary data.</text>
</comment>
<keyword evidence="1" id="KW-0677">Repeat</keyword>
<dbReference type="PANTHER" id="PTHR24273:SF32">
    <property type="entry name" value="HYALIN"/>
    <property type="match status" value="1"/>
</dbReference>
<proteinExistence type="predicted"/>
<evidence type="ECO:0000256" key="1">
    <source>
        <dbReference type="ARBA" id="ARBA00022737"/>
    </source>
</evidence>
<protein>
    <submittedName>
        <fullName evidence="4">HYR domain-containing protein</fullName>
    </submittedName>
</protein>
<dbReference type="PANTHER" id="PTHR24273">
    <property type="entry name" value="FI04643P-RELATED"/>
    <property type="match status" value="1"/>
</dbReference>
<evidence type="ECO:0000256" key="2">
    <source>
        <dbReference type="SAM" id="MobiDB-lite"/>
    </source>
</evidence>
<organism evidence="4 5">
    <name type="scientific">Corallococcus macrosporus</name>
    <dbReference type="NCBI Taxonomy" id="35"/>
    <lineage>
        <taxon>Bacteria</taxon>
        <taxon>Pseudomonadati</taxon>
        <taxon>Myxococcota</taxon>
        <taxon>Myxococcia</taxon>
        <taxon>Myxococcales</taxon>
        <taxon>Cystobacterineae</taxon>
        <taxon>Myxococcaceae</taxon>
        <taxon>Corallococcus</taxon>
    </lineage>
</organism>
<dbReference type="Pfam" id="PF02494">
    <property type="entry name" value="HYR"/>
    <property type="match status" value="1"/>
</dbReference>
<dbReference type="InterPro" id="IPR003410">
    <property type="entry name" value="HYR_dom"/>
</dbReference>
<evidence type="ECO:0000313" key="4">
    <source>
        <dbReference type="EMBL" id="MBN8226760.1"/>
    </source>
</evidence>
<dbReference type="PROSITE" id="PS51257">
    <property type="entry name" value="PROKAR_LIPOPROTEIN"/>
    <property type="match status" value="1"/>
</dbReference>
<dbReference type="RefSeq" id="WP_207048589.1">
    <property type="nucleotide sequence ID" value="NZ_JAFIMU010000002.1"/>
</dbReference>
<dbReference type="Proteomes" id="UP000664052">
    <property type="component" value="Unassembled WGS sequence"/>
</dbReference>
<dbReference type="EMBL" id="JAFIMU010000002">
    <property type="protein sequence ID" value="MBN8226760.1"/>
    <property type="molecule type" value="Genomic_DNA"/>
</dbReference>
<dbReference type="PROSITE" id="PS50825">
    <property type="entry name" value="HYR"/>
    <property type="match status" value="1"/>
</dbReference>
<name>A0ABS3D519_9BACT</name>
<feature type="region of interest" description="Disordered" evidence="2">
    <location>
        <begin position="975"/>
        <end position="1052"/>
    </location>
</feature>
<accession>A0ABS3D519</accession>
<evidence type="ECO:0000313" key="5">
    <source>
        <dbReference type="Proteomes" id="UP000664052"/>
    </source>
</evidence>
<dbReference type="SUPFAM" id="SSF82171">
    <property type="entry name" value="DPP6 N-terminal domain-like"/>
    <property type="match status" value="1"/>
</dbReference>
<feature type="compositionally biased region" description="Gly residues" evidence="2">
    <location>
        <begin position="1024"/>
        <end position="1034"/>
    </location>
</feature>